<keyword evidence="2" id="KW-0378">Hydrolase</keyword>
<evidence type="ECO:0000259" key="3">
    <source>
        <dbReference type="PROSITE" id="PS51462"/>
    </source>
</evidence>
<dbReference type="Proteomes" id="UP000199622">
    <property type="component" value="Unassembled WGS sequence"/>
</dbReference>
<evidence type="ECO:0000256" key="2">
    <source>
        <dbReference type="ARBA" id="ARBA00022801"/>
    </source>
</evidence>
<dbReference type="PRINTS" id="PR00502">
    <property type="entry name" value="NUDIXFAMILY"/>
</dbReference>
<dbReference type="Pfam" id="PF00293">
    <property type="entry name" value="NUDIX"/>
    <property type="match status" value="1"/>
</dbReference>
<reference evidence="5" key="1">
    <citation type="submission" date="2016-10" db="EMBL/GenBank/DDBJ databases">
        <authorList>
            <person name="Varghese N."/>
            <person name="Submissions S."/>
        </authorList>
    </citation>
    <scope>NUCLEOTIDE SEQUENCE [LARGE SCALE GENOMIC DNA]</scope>
    <source>
        <strain evidence="5">DSM 44544</strain>
    </source>
</reference>
<protein>
    <submittedName>
        <fullName evidence="4">ADP-ribose pyrophosphatase</fullName>
    </submittedName>
</protein>
<dbReference type="GO" id="GO:0016787">
    <property type="term" value="F:hydrolase activity"/>
    <property type="evidence" value="ECO:0007669"/>
    <property type="project" value="UniProtKB-KW"/>
</dbReference>
<dbReference type="EMBL" id="FNSO01000004">
    <property type="protein sequence ID" value="SEC14524.1"/>
    <property type="molecule type" value="Genomic_DNA"/>
</dbReference>
<feature type="domain" description="Nudix hydrolase" evidence="3">
    <location>
        <begin position="48"/>
        <end position="178"/>
    </location>
</feature>
<evidence type="ECO:0000313" key="4">
    <source>
        <dbReference type="EMBL" id="SEC14524.1"/>
    </source>
</evidence>
<proteinExistence type="predicted"/>
<dbReference type="PANTHER" id="PTHR11839">
    <property type="entry name" value="UDP/ADP-SUGAR PYROPHOSPHATASE"/>
    <property type="match status" value="1"/>
</dbReference>
<dbReference type="SUPFAM" id="SSF55811">
    <property type="entry name" value="Nudix"/>
    <property type="match status" value="1"/>
</dbReference>
<dbReference type="Gene3D" id="3.90.79.10">
    <property type="entry name" value="Nucleoside Triphosphate Pyrophosphohydrolase"/>
    <property type="match status" value="1"/>
</dbReference>
<dbReference type="PANTHER" id="PTHR11839:SF18">
    <property type="entry name" value="NUDIX HYDROLASE DOMAIN-CONTAINING PROTEIN"/>
    <property type="match status" value="1"/>
</dbReference>
<organism evidence="4 5">
    <name type="scientific">Amycolatopsis tolypomycina</name>
    <dbReference type="NCBI Taxonomy" id="208445"/>
    <lineage>
        <taxon>Bacteria</taxon>
        <taxon>Bacillati</taxon>
        <taxon>Actinomycetota</taxon>
        <taxon>Actinomycetes</taxon>
        <taxon>Pseudonocardiales</taxon>
        <taxon>Pseudonocardiaceae</taxon>
        <taxon>Amycolatopsis</taxon>
    </lineage>
</organism>
<accession>A0A1H4Q4H8</accession>
<dbReference type="GO" id="GO:0006753">
    <property type="term" value="P:nucleoside phosphate metabolic process"/>
    <property type="evidence" value="ECO:0007669"/>
    <property type="project" value="TreeGrafter"/>
</dbReference>
<evidence type="ECO:0000256" key="1">
    <source>
        <dbReference type="ARBA" id="ARBA00001946"/>
    </source>
</evidence>
<sequence>MVHDAADARRGSWSRLTSTSVFSSPWFETRRDTALRPDGSTGNYDHVISTGSVTVVAVDEAGFVAVTRQWIYTHEGVQWRLPAGRIEPADQDAETAARRELQEEAGLSARTWQPLGVINCADSFTNHRDHAFFATGLTQGTPNLDPGESDLEIRRIPFDQALSLVVQGEMPHAGSSYALLMARTLGLG</sequence>
<gene>
    <name evidence="4" type="ORF">SAMN04489727_2729</name>
</gene>
<evidence type="ECO:0000313" key="5">
    <source>
        <dbReference type="Proteomes" id="UP000199622"/>
    </source>
</evidence>
<keyword evidence="5" id="KW-1185">Reference proteome</keyword>
<dbReference type="STRING" id="208445.SAMN04489727_2729"/>
<dbReference type="GO" id="GO:0005829">
    <property type="term" value="C:cytosol"/>
    <property type="evidence" value="ECO:0007669"/>
    <property type="project" value="TreeGrafter"/>
</dbReference>
<comment type="cofactor">
    <cofactor evidence="1">
        <name>Mg(2+)</name>
        <dbReference type="ChEBI" id="CHEBI:18420"/>
    </cofactor>
</comment>
<dbReference type="InterPro" id="IPR015797">
    <property type="entry name" value="NUDIX_hydrolase-like_dom_sf"/>
</dbReference>
<dbReference type="PROSITE" id="PS51462">
    <property type="entry name" value="NUDIX"/>
    <property type="match status" value="1"/>
</dbReference>
<dbReference type="AlphaFoldDB" id="A0A1H4Q4H8"/>
<dbReference type="GO" id="GO:0019693">
    <property type="term" value="P:ribose phosphate metabolic process"/>
    <property type="evidence" value="ECO:0007669"/>
    <property type="project" value="TreeGrafter"/>
</dbReference>
<dbReference type="InterPro" id="IPR020476">
    <property type="entry name" value="Nudix_hydrolase"/>
</dbReference>
<dbReference type="InterPro" id="IPR000086">
    <property type="entry name" value="NUDIX_hydrolase_dom"/>
</dbReference>
<name>A0A1H4Q4H8_9PSEU</name>